<dbReference type="EMBL" id="JBHUEA010000024">
    <property type="protein sequence ID" value="MFD1722637.1"/>
    <property type="molecule type" value="Genomic_DNA"/>
</dbReference>
<name>A0ABW4LJA8_9MICO</name>
<dbReference type="Gene3D" id="2.60.120.10">
    <property type="entry name" value="Jelly Rolls"/>
    <property type="match status" value="1"/>
</dbReference>
<dbReference type="PROSITE" id="PS50042">
    <property type="entry name" value="CNMP_BINDING_3"/>
    <property type="match status" value="1"/>
</dbReference>
<sequence length="125" mass="13980">MEQQDVVGIAAALDGLTEHWSPKVVARVNDQYVKVAKLLGELVWHAHDDEDELFLVVSGRLRIQLEGRDEVRLGPGELFVVPRGVRHNPIAEEEVRIVLVETVTTAHTGSVVVERTRSIEEQLGR</sequence>
<gene>
    <name evidence="2" type="ORF">ACFSBI_13865</name>
</gene>
<comment type="caution">
    <text evidence="2">The sequence shown here is derived from an EMBL/GenBank/DDBJ whole genome shotgun (WGS) entry which is preliminary data.</text>
</comment>
<reference evidence="3" key="1">
    <citation type="journal article" date="2019" name="Int. J. Syst. Evol. Microbiol.">
        <title>The Global Catalogue of Microorganisms (GCM) 10K type strain sequencing project: providing services to taxonomists for standard genome sequencing and annotation.</title>
        <authorList>
            <consortium name="The Broad Institute Genomics Platform"/>
            <consortium name="The Broad Institute Genome Sequencing Center for Infectious Disease"/>
            <person name="Wu L."/>
            <person name="Ma J."/>
        </authorList>
    </citation>
    <scope>NUCLEOTIDE SEQUENCE [LARGE SCALE GENOMIC DNA]</scope>
    <source>
        <strain evidence="3">CGMCC 1.12471</strain>
    </source>
</reference>
<dbReference type="Proteomes" id="UP001597347">
    <property type="component" value="Unassembled WGS sequence"/>
</dbReference>
<dbReference type="SUPFAM" id="SSF51182">
    <property type="entry name" value="RmlC-like cupins"/>
    <property type="match status" value="1"/>
</dbReference>
<evidence type="ECO:0000313" key="2">
    <source>
        <dbReference type="EMBL" id="MFD1722637.1"/>
    </source>
</evidence>
<dbReference type="Pfam" id="PF07883">
    <property type="entry name" value="Cupin_2"/>
    <property type="match status" value="1"/>
</dbReference>
<evidence type="ECO:0000313" key="3">
    <source>
        <dbReference type="Proteomes" id="UP001597347"/>
    </source>
</evidence>
<dbReference type="InterPro" id="IPR013096">
    <property type="entry name" value="Cupin_2"/>
</dbReference>
<accession>A0ABW4LJA8</accession>
<organism evidence="2 3">
    <name type="scientific">Amnibacterium endophyticum</name>
    <dbReference type="NCBI Taxonomy" id="2109337"/>
    <lineage>
        <taxon>Bacteria</taxon>
        <taxon>Bacillati</taxon>
        <taxon>Actinomycetota</taxon>
        <taxon>Actinomycetes</taxon>
        <taxon>Micrococcales</taxon>
        <taxon>Microbacteriaceae</taxon>
        <taxon>Amnibacterium</taxon>
    </lineage>
</organism>
<proteinExistence type="predicted"/>
<dbReference type="PANTHER" id="PTHR36114:SF1">
    <property type="entry name" value="16.7 KDA PROTEIN IN WHIE LOCUS"/>
    <property type="match status" value="1"/>
</dbReference>
<feature type="domain" description="Cyclic nucleotide-binding" evidence="1">
    <location>
        <begin position="12"/>
        <end position="79"/>
    </location>
</feature>
<evidence type="ECO:0000259" key="1">
    <source>
        <dbReference type="PROSITE" id="PS50042"/>
    </source>
</evidence>
<dbReference type="CDD" id="cd02226">
    <property type="entry name" value="cupin_YdbB-like"/>
    <property type="match status" value="1"/>
</dbReference>
<keyword evidence="3" id="KW-1185">Reference proteome</keyword>
<dbReference type="PANTHER" id="PTHR36114">
    <property type="entry name" value="16.7 KDA PROTEIN IN WHIE LOCUS"/>
    <property type="match status" value="1"/>
</dbReference>
<dbReference type="InterPro" id="IPR011051">
    <property type="entry name" value="RmlC_Cupin_sf"/>
</dbReference>
<dbReference type="InterPro" id="IPR052044">
    <property type="entry name" value="PKS_Associated_Protein"/>
</dbReference>
<dbReference type="InterPro" id="IPR000595">
    <property type="entry name" value="cNMP-bd_dom"/>
</dbReference>
<dbReference type="RefSeq" id="WP_377935916.1">
    <property type="nucleotide sequence ID" value="NZ_JBHUEA010000024.1"/>
</dbReference>
<protein>
    <submittedName>
        <fullName evidence="2">Cupin domain-containing protein</fullName>
    </submittedName>
</protein>
<dbReference type="InterPro" id="IPR014710">
    <property type="entry name" value="RmlC-like_jellyroll"/>
</dbReference>